<evidence type="ECO:0000313" key="2">
    <source>
        <dbReference type="EMBL" id="OJZ84382.1"/>
    </source>
</evidence>
<dbReference type="Proteomes" id="UP000184063">
    <property type="component" value="Unassembled WGS sequence"/>
</dbReference>
<gene>
    <name evidence="2" type="ORF">ASPFODRAFT_34649</name>
</gene>
<feature type="compositionally biased region" description="Basic residues" evidence="1">
    <location>
        <begin position="98"/>
        <end position="107"/>
    </location>
</feature>
<proteinExistence type="predicted"/>
<organism evidence="2 3">
    <name type="scientific">Aspergillus luchuensis (strain CBS 106.47)</name>
    <dbReference type="NCBI Taxonomy" id="1137211"/>
    <lineage>
        <taxon>Eukaryota</taxon>
        <taxon>Fungi</taxon>
        <taxon>Dikarya</taxon>
        <taxon>Ascomycota</taxon>
        <taxon>Pezizomycotina</taxon>
        <taxon>Eurotiomycetes</taxon>
        <taxon>Eurotiomycetidae</taxon>
        <taxon>Eurotiales</taxon>
        <taxon>Aspergillaceae</taxon>
        <taxon>Aspergillus</taxon>
        <taxon>Aspergillus subgen. Circumdati</taxon>
    </lineage>
</organism>
<accession>A0A1M3TCA0</accession>
<sequence length="368" mass="39814">MSSSTEGGRLICPECRGFCDVSDTCPTCTAAESVILKAEISDSQDDTALKMAPSAEHSPQQANSEASSATAKAASAPPSPSAPQPPPAQPAPTNPPKKTSKATKKTKKMESSSDSNNSPKEKLTPACAPCKKAKRRCVHRSVIPDAEGQGASQPSKKRKQTAEPGANPKRVKKNDGDVSGNETGSEEGQRIKLKFKNVEYNTETGESTPKKRGRPSKTLPGNAEAGALPSIEEEDEEEEVPQKRAQDKNYGFPKNSLVAASRVTAFKHLDQQLQDKIADCEDKWKAAKDTVDEIRALGTRKGMMAEKDLSFCIHFNRTRHVFPVLYGVDKGLLVYCWPYLLLALGKQLVSGVMGWFGLPEPSPRVYSD</sequence>
<feature type="compositionally biased region" description="Low complexity" evidence="1">
    <location>
        <begin position="62"/>
        <end position="76"/>
    </location>
</feature>
<feature type="compositionally biased region" description="Pro residues" evidence="1">
    <location>
        <begin position="77"/>
        <end position="95"/>
    </location>
</feature>
<feature type="region of interest" description="Disordered" evidence="1">
    <location>
        <begin position="45"/>
        <end position="250"/>
    </location>
</feature>
<dbReference type="AlphaFoldDB" id="A0A1M3TCA0"/>
<dbReference type="OrthoDB" id="4481893at2759"/>
<reference evidence="3" key="1">
    <citation type="journal article" date="2017" name="Genome Biol.">
        <title>Comparative genomics reveals high biological diversity and specific adaptations in the industrially and medically important fungal genus Aspergillus.</title>
        <authorList>
            <person name="de Vries R.P."/>
            <person name="Riley R."/>
            <person name="Wiebenga A."/>
            <person name="Aguilar-Osorio G."/>
            <person name="Amillis S."/>
            <person name="Uchima C.A."/>
            <person name="Anderluh G."/>
            <person name="Asadollahi M."/>
            <person name="Askin M."/>
            <person name="Barry K."/>
            <person name="Battaglia E."/>
            <person name="Bayram O."/>
            <person name="Benocci T."/>
            <person name="Braus-Stromeyer S.A."/>
            <person name="Caldana C."/>
            <person name="Canovas D."/>
            <person name="Cerqueira G.C."/>
            <person name="Chen F."/>
            <person name="Chen W."/>
            <person name="Choi C."/>
            <person name="Clum A."/>
            <person name="Dos Santos R.A."/>
            <person name="Damasio A.R."/>
            <person name="Diallinas G."/>
            <person name="Emri T."/>
            <person name="Fekete E."/>
            <person name="Flipphi M."/>
            <person name="Freyberg S."/>
            <person name="Gallo A."/>
            <person name="Gournas C."/>
            <person name="Habgood R."/>
            <person name="Hainaut M."/>
            <person name="Harispe M.L."/>
            <person name="Henrissat B."/>
            <person name="Hilden K.S."/>
            <person name="Hope R."/>
            <person name="Hossain A."/>
            <person name="Karabika E."/>
            <person name="Karaffa L."/>
            <person name="Karanyi Z."/>
            <person name="Krasevec N."/>
            <person name="Kuo A."/>
            <person name="Kusch H."/>
            <person name="LaButti K."/>
            <person name="Lagendijk E.L."/>
            <person name="Lapidus A."/>
            <person name="Levasseur A."/>
            <person name="Lindquist E."/>
            <person name="Lipzen A."/>
            <person name="Logrieco A.F."/>
            <person name="MacCabe A."/>
            <person name="Maekelae M.R."/>
            <person name="Malavazi I."/>
            <person name="Melin P."/>
            <person name="Meyer V."/>
            <person name="Mielnichuk N."/>
            <person name="Miskei M."/>
            <person name="Molnar A.P."/>
            <person name="Mule G."/>
            <person name="Ngan C.Y."/>
            <person name="Orejas M."/>
            <person name="Orosz E."/>
            <person name="Ouedraogo J.P."/>
            <person name="Overkamp K.M."/>
            <person name="Park H.-S."/>
            <person name="Perrone G."/>
            <person name="Piumi F."/>
            <person name="Punt P.J."/>
            <person name="Ram A.F."/>
            <person name="Ramon A."/>
            <person name="Rauscher S."/>
            <person name="Record E."/>
            <person name="Riano-Pachon D.M."/>
            <person name="Robert V."/>
            <person name="Roehrig J."/>
            <person name="Ruller R."/>
            <person name="Salamov A."/>
            <person name="Salih N.S."/>
            <person name="Samson R.A."/>
            <person name="Sandor E."/>
            <person name="Sanguinetti M."/>
            <person name="Schuetze T."/>
            <person name="Sepcic K."/>
            <person name="Shelest E."/>
            <person name="Sherlock G."/>
            <person name="Sophianopoulou V."/>
            <person name="Squina F.M."/>
            <person name="Sun H."/>
            <person name="Susca A."/>
            <person name="Todd R.B."/>
            <person name="Tsang A."/>
            <person name="Unkles S.E."/>
            <person name="van de Wiele N."/>
            <person name="van Rossen-Uffink D."/>
            <person name="Oliveira J.V."/>
            <person name="Vesth T.C."/>
            <person name="Visser J."/>
            <person name="Yu J.-H."/>
            <person name="Zhou M."/>
            <person name="Andersen M.R."/>
            <person name="Archer D.B."/>
            <person name="Baker S.E."/>
            <person name="Benoit I."/>
            <person name="Brakhage A.A."/>
            <person name="Braus G.H."/>
            <person name="Fischer R."/>
            <person name="Frisvad J.C."/>
            <person name="Goldman G.H."/>
            <person name="Houbraken J."/>
            <person name="Oakley B."/>
            <person name="Pocsi I."/>
            <person name="Scazzocchio C."/>
            <person name="Seiboth B."/>
            <person name="vanKuyk P.A."/>
            <person name="Wortman J."/>
            <person name="Dyer P.S."/>
            <person name="Grigoriev I.V."/>
        </authorList>
    </citation>
    <scope>NUCLEOTIDE SEQUENCE [LARGE SCALE GENOMIC DNA]</scope>
    <source>
        <strain evidence="3">CBS 106.47</strain>
    </source>
</reference>
<dbReference type="EMBL" id="KV878244">
    <property type="protein sequence ID" value="OJZ84382.1"/>
    <property type="molecule type" value="Genomic_DNA"/>
</dbReference>
<evidence type="ECO:0000313" key="3">
    <source>
        <dbReference type="Proteomes" id="UP000184063"/>
    </source>
</evidence>
<name>A0A1M3TCA0_ASPLC</name>
<dbReference type="VEuPathDB" id="FungiDB:ASPFODRAFT_34649"/>
<evidence type="ECO:0000256" key="1">
    <source>
        <dbReference type="SAM" id="MobiDB-lite"/>
    </source>
</evidence>
<protein>
    <submittedName>
        <fullName evidence="2">Uncharacterized protein</fullName>
    </submittedName>
</protein>